<dbReference type="Gene3D" id="2.10.230.10">
    <property type="entry name" value="Heat shock protein DnaJ, cysteine-rich domain"/>
    <property type="match status" value="1"/>
</dbReference>
<dbReference type="InterPro" id="IPR002939">
    <property type="entry name" value="DnaJ_C"/>
</dbReference>
<reference evidence="6" key="1">
    <citation type="submission" date="2022-03" db="EMBL/GenBank/DDBJ databases">
        <title>A functionally conserved STORR gene fusion in Papaver species that diverged 16.8 million years ago.</title>
        <authorList>
            <person name="Catania T."/>
        </authorList>
    </citation>
    <scope>NUCLEOTIDE SEQUENCE</scope>
    <source>
        <strain evidence="6">S-191538</strain>
    </source>
</reference>
<keyword evidence="2" id="KW-0677">Repeat</keyword>
<dbReference type="GO" id="GO:0006457">
    <property type="term" value="P:protein folding"/>
    <property type="evidence" value="ECO:0007669"/>
    <property type="project" value="InterPro"/>
</dbReference>
<protein>
    <recommendedName>
        <fullName evidence="5">Chaperone DnaJ C-terminal domain-containing protein</fullName>
    </recommendedName>
</protein>
<name>A0AA41W2U5_PAPNU</name>
<evidence type="ECO:0000313" key="7">
    <source>
        <dbReference type="Proteomes" id="UP001177140"/>
    </source>
</evidence>
<evidence type="ECO:0000256" key="1">
    <source>
        <dbReference type="ARBA" id="ARBA00022723"/>
    </source>
</evidence>
<dbReference type="SUPFAM" id="SSF57938">
    <property type="entry name" value="DnaJ/Hsp40 cysteine-rich domain"/>
    <property type="match status" value="1"/>
</dbReference>
<comment type="caution">
    <text evidence="6">The sequence shown here is derived from an EMBL/GenBank/DDBJ whole genome shotgun (WGS) entry which is preliminary data.</text>
</comment>
<evidence type="ECO:0000259" key="5">
    <source>
        <dbReference type="Pfam" id="PF01556"/>
    </source>
</evidence>
<sequence length="334" mass="37362">MVHVFRVIRALREACVASWPQDGKKSNGGDEAISAPLFLWVIFSGYKKMFNGRAPEGTSEETLPWCASPEPEGISGGSLLRHSKKLSLCRYVIFSKCTSCSGCQGSGMNLSIREKDHGMVQQQPGDECRGTGETLSNKDRCCPRCKGEKVVKQKKFLEVHVEKGIPNGQIINVSRDIIVIVVLRNHSKFRRIGDDLFVDHHTLSLTEALCGVQFVLAHLDGRKLLIKTKPGEIIKPGSFKAVSNEGMPMYQRPFMKGKLYIHFTSDFHGSLTSEQRKTLKGLLPVRTSSQLNMEFDKCEEVTLLDVSMEEEGRKIQAQYGEDDDMHGRIQCAQQ</sequence>
<evidence type="ECO:0000256" key="3">
    <source>
        <dbReference type="ARBA" id="ARBA00022771"/>
    </source>
</evidence>
<dbReference type="GO" id="GO:0008270">
    <property type="term" value="F:zinc ion binding"/>
    <property type="evidence" value="ECO:0007669"/>
    <property type="project" value="UniProtKB-KW"/>
</dbReference>
<keyword evidence="3" id="KW-0863">Zinc-finger</keyword>
<dbReference type="GO" id="GO:0051082">
    <property type="term" value="F:unfolded protein binding"/>
    <property type="evidence" value="ECO:0007669"/>
    <property type="project" value="InterPro"/>
</dbReference>
<keyword evidence="1" id="KW-0479">Metal-binding</keyword>
<dbReference type="Pfam" id="PF01556">
    <property type="entry name" value="DnaJ_C"/>
    <property type="match status" value="1"/>
</dbReference>
<dbReference type="InterPro" id="IPR036410">
    <property type="entry name" value="HSP_DnaJ_Cys-rich_dom_sf"/>
</dbReference>
<gene>
    <name evidence="6" type="ORF">MKW94_014778</name>
</gene>
<accession>A0AA41W2U5</accession>
<keyword evidence="7" id="KW-1185">Reference proteome</keyword>
<dbReference type="SUPFAM" id="SSF49493">
    <property type="entry name" value="HSP40/DnaJ peptide-binding domain"/>
    <property type="match status" value="1"/>
</dbReference>
<dbReference type="PANTHER" id="PTHR43888">
    <property type="entry name" value="DNAJ-LIKE-2, ISOFORM A-RELATED"/>
    <property type="match status" value="1"/>
</dbReference>
<dbReference type="EMBL" id="JAJJMA010345420">
    <property type="protein sequence ID" value="MCL7052037.1"/>
    <property type="molecule type" value="Genomic_DNA"/>
</dbReference>
<dbReference type="FunFam" id="2.60.260.20:FF:000003">
    <property type="entry name" value="DnaJ subfamily A member 2"/>
    <property type="match status" value="1"/>
</dbReference>
<dbReference type="InterPro" id="IPR008971">
    <property type="entry name" value="HSP40/DnaJ_pept-bd"/>
</dbReference>
<feature type="domain" description="Chaperone DnaJ C-terminal" evidence="5">
    <location>
        <begin position="117"/>
        <end position="264"/>
    </location>
</feature>
<evidence type="ECO:0000313" key="6">
    <source>
        <dbReference type="EMBL" id="MCL7052037.1"/>
    </source>
</evidence>
<dbReference type="CDD" id="cd10747">
    <property type="entry name" value="DnaJ_C"/>
    <property type="match status" value="1"/>
</dbReference>
<dbReference type="AlphaFoldDB" id="A0AA41W2U5"/>
<dbReference type="Proteomes" id="UP001177140">
    <property type="component" value="Unassembled WGS sequence"/>
</dbReference>
<evidence type="ECO:0000256" key="2">
    <source>
        <dbReference type="ARBA" id="ARBA00022737"/>
    </source>
</evidence>
<keyword evidence="4" id="KW-0862">Zinc</keyword>
<dbReference type="GO" id="GO:0030544">
    <property type="term" value="F:Hsp70 protein binding"/>
    <property type="evidence" value="ECO:0007669"/>
    <property type="project" value="InterPro"/>
</dbReference>
<dbReference type="InterPro" id="IPR044713">
    <property type="entry name" value="DNJA1/2-like"/>
</dbReference>
<dbReference type="Gene3D" id="2.60.260.20">
    <property type="entry name" value="Urease metallochaperone UreE, N-terminal domain"/>
    <property type="match status" value="2"/>
</dbReference>
<organism evidence="6 7">
    <name type="scientific">Papaver nudicaule</name>
    <name type="common">Iceland poppy</name>
    <dbReference type="NCBI Taxonomy" id="74823"/>
    <lineage>
        <taxon>Eukaryota</taxon>
        <taxon>Viridiplantae</taxon>
        <taxon>Streptophyta</taxon>
        <taxon>Embryophyta</taxon>
        <taxon>Tracheophyta</taxon>
        <taxon>Spermatophyta</taxon>
        <taxon>Magnoliopsida</taxon>
        <taxon>Ranunculales</taxon>
        <taxon>Papaveraceae</taxon>
        <taxon>Papaveroideae</taxon>
        <taxon>Papaver</taxon>
    </lineage>
</organism>
<proteinExistence type="predicted"/>
<evidence type="ECO:0000256" key="4">
    <source>
        <dbReference type="ARBA" id="ARBA00022833"/>
    </source>
</evidence>